<gene>
    <name evidence="3" type="ORF">SAMN02745189_02100</name>
</gene>
<feature type="transmembrane region" description="Helical" evidence="2">
    <location>
        <begin position="20"/>
        <end position="48"/>
    </location>
</feature>
<evidence type="ECO:0000313" key="3">
    <source>
        <dbReference type="EMBL" id="SHM40319.1"/>
    </source>
</evidence>
<dbReference type="AlphaFoldDB" id="A0A1M7II21"/>
<feature type="transmembrane region" description="Helical" evidence="2">
    <location>
        <begin position="181"/>
        <end position="202"/>
    </location>
</feature>
<feature type="transmembrane region" description="Helical" evidence="2">
    <location>
        <begin position="114"/>
        <end position="143"/>
    </location>
</feature>
<name>A0A1M7II21_9BACL</name>
<accession>A0A1M7II21</accession>
<reference evidence="3 4" key="1">
    <citation type="submission" date="2016-11" db="EMBL/GenBank/DDBJ databases">
        <authorList>
            <person name="Jaros S."/>
            <person name="Januszkiewicz K."/>
            <person name="Wedrychowicz H."/>
        </authorList>
    </citation>
    <scope>NUCLEOTIDE SEQUENCE [LARGE SCALE GENOMIC DNA]</scope>
    <source>
        <strain evidence="3 4">DSM 16010</strain>
    </source>
</reference>
<dbReference type="Proteomes" id="UP000184206">
    <property type="component" value="Unassembled WGS sequence"/>
</dbReference>
<sequence>MFQYQSLFRRNAEGQAGKVIGLTILAGIVMTVSFFAVMLIALVPLFAISEGTWAILYAFIVFFLLFLFGVFVIYPLSIGIIKFFTSAYVGESYGFSDLFFVFKEGRYGKAVKLTILVIIAYLVINFAISMLMQLVLTAINLPFSAAFGGMSYEGLEASAAMVTGQIGLVILMVTLNLLVVFLMYIPFILLMIYMLLLYLVYVDQPHIPTFDKFTIAFKVMFQTGQSLMKLFFSNVLLLIGVTVLQVIAVISAALIGSLALGAADSGVLFVLILLAAGFIILGVYIYVMYVIVGSVVAYYFEGRHELDLRAREASRASVDRGRLEEHPDELEPLDGRHP</sequence>
<keyword evidence="2" id="KW-0472">Membrane</keyword>
<keyword evidence="2" id="KW-0812">Transmembrane</keyword>
<feature type="transmembrane region" description="Helical" evidence="2">
    <location>
        <begin position="267"/>
        <end position="300"/>
    </location>
</feature>
<evidence type="ECO:0000256" key="1">
    <source>
        <dbReference type="SAM" id="MobiDB-lite"/>
    </source>
</evidence>
<keyword evidence="4" id="KW-1185">Reference proteome</keyword>
<evidence type="ECO:0000256" key="2">
    <source>
        <dbReference type="SAM" id="Phobius"/>
    </source>
</evidence>
<keyword evidence="2" id="KW-1133">Transmembrane helix</keyword>
<dbReference type="EMBL" id="FRCF01000010">
    <property type="protein sequence ID" value="SHM40319.1"/>
    <property type="molecule type" value="Genomic_DNA"/>
</dbReference>
<feature type="region of interest" description="Disordered" evidence="1">
    <location>
        <begin position="319"/>
        <end position="338"/>
    </location>
</feature>
<evidence type="ECO:0000313" key="4">
    <source>
        <dbReference type="Proteomes" id="UP000184206"/>
    </source>
</evidence>
<evidence type="ECO:0008006" key="5">
    <source>
        <dbReference type="Google" id="ProtNLM"/>
    </source>
</evidence>
<dbReference type="RefSeq" id="WP_072710526.1">
    <property type="nucleotide sequence ID" value="NZ_FRCF01000010.1"/>
</dbReference>
<feature type="transmembrane region" description="Helical" evidence="2">
    <location>
        <begin position="230"/>
        <end position="255"/>
    </location>
</feature>
<protein>
    <recommendedName>
        <fullName evidence="5">Membrane domain of glycerophosphoryl diester phosphodiesterase</fullName>
    </recommendedName>
</protein>
<dbReference type="STRING" id="1123231.SAMN02745189_02100"/>
<proteinExistence type="predicted"/>
<dbReference type="OrthoDB" id="2387738at2"/>
<feature type="transmembrane region" description="Helical" evidence="2">
    <location>
        <begin position="54"/>
        <end position="76"/>
    </location>
</feature>
<organism evidence="3 4">
    <name type="scientific">Lacicoccus alkaliphilus DSM 16010</name>
    <dbReference type="NCBI Taxonomy" id="1123231"/>
    <lineage>
        <taxon>Bacteria</taxon>
        <taxon>Bacillati</taxon>
        <taxon>Bacillota</taxon>
        <taxon>Bacilli</taxon>
        <taxon>Bacillales</taxon>
        <taxon>Salinicoccaceae</taxon>
        <taxon>Lacicoccus</taxon>
    </lineage>
</organism>